<dbReference type="Proteomes" id="UP000249754">
    <property type="component" value="Unassembled WGS sequence"/>
</dbReference>
<protein>
    <submittedName>
        <fullName evidence="1">Uncharacterized protein DUF4272</fullName>
    </submittedName>
</protein>
<dbReference type="RefSeq" id="WP_146610940.1">
    <property type="nucleotide sequence ID" value="NZ_QLLR01000056.1"/>
</dbReference>
<gene>
    <name evidence="1" type="ORF">LY11_05248</name>
</gene>
<reference evidence="1 2" key="1">
    <citation type="submission" date="2018-06" db="EMBL/GenBank/DDBJ databases">
        <title>Genomic Encyclopedia of Archaeal and Bacterial Type Strains, Phase II (KMG-II): from individual species to whole genera.</title>
        <authorList>
            <person name="Goeker M."/>
        </authorList>
    </citation>
    <scope>NUCLEOTIDE SEQUENCE [LARGE SCALE GENOMIC DNA]</scope>
    <source>
        <strain evidence="1 2">DSM 14825</strain>
    </source>
</reference>
<evidence type="ECO:0000313" key="1">
    <source>
        <dbReference type="EMBL" id="RAJ19952.1"/>
    </source>
</evidence>
<accession>A0A327RV73</accession>
<dbReference type="EMBL" id="QLLR01000056">
    <property type="protein sequence ID" value="RAJ19952.1"/>
    <property type="molecule type" value="Genomic_DNA"/>
</dbReference>
<proteinExistence type="predicted"/>
<dbReference type="Pfam" id="PF14094">
    <property type="entry name" value="DUF4272"/>
    <property type="match status" value="1"/>
</dbReference>
<sequence>MSTLIRQKTDIRLSENNLPKAENLPFLDNTNIRSDREVSIRSMILFALKSISIYPEDMQDIKEWLYEHFKESLSVYEKQSLSGSKLDEKSEIKFSWYQESLYVLLWCLSIVPHMSEPDKEADLESYLELFPPEQTIESFFERCKLRSVDELQLELDYYYNLHWLSRHRAELKMTTVDNLNKSVVLERRKALEWVVDEKLSWDDINLDT</sequence>
<dbReference type="OrthoDB" id="4399984at2"/>
<comment type="caution">
    <text evidence="1">The sequence shown here is derived from an EMBL/GenBank/DDBJ whole genome shotgun (WGS) entry which is preliminary data.</text>
</comment>
<organism evidence="1 2">
    <name type="scientific">Pedobacter cryoconitis</name>
    <dbReference type="NCBI Taxonomy" id="188932"/>
    <lineage>
        <taxon>Bacteria</taxon>
        <taxon>Pseudomonadati</taxon>
        <taxon>Bacteroidota</taxon>
        <taxon>Sphingobacteriia</taxon>
        <taxon>Sphingobacteriales</taxon>
        <taxon>Sphingobacteriaceae</taxon>
        <taxon>Pedobacter</taxon>
    </lineage>
</organism>
<dbReference type="InterPro" id="IPR025368">
    <property type="entry name" value="DUF4272"/>
</dbReference>
<evidence type="ECO:0000313" key="2">
    <source>
        <dbReference type="Proteomes" id="UP000249754"/>
    </source>
</evidence>
<name>A0A327RV73_9SPHI</name>
<dbReference type="AlphaFoldDB" id="A0A327RV73"/>